<dbReference type="eggNOG" id="COG2814">
    <property type="taxonomic scope" value="Bacteria"/>
</dbReference>
<gene>
    <name evidence="7" type="ORF">NT2_08_00300</name>
</gene>
<feature type="transmembrane region" description="Helical" evidence="5">
    <location>
        <begin position="298"/>
        <end position="320"/>
    </location>
</feature>
<accession>U3A678</accession>
<dbReference type="RefSeq" id="WP_021691061.1">
    <property type="nucleotide sequence ID" value="NZ_BASZ01000008.1"/>
</dbReference>
<dbReference type="Gene3D" id="1.20.1250.20">
    <property type="entry name" value="MFS general substrate transporter like domains"/>
    <property type="match status" value="1"/>
</dbReference>
<feature type="transmembrane region" description="Helical" evidence="5">
    <location>
        <begin position="384"/>
        <end position="403"/>
    </location>
</feature>
<evidence type="ECO:0000313" key="7">
    <source>
        <dbReference type="EMBL" id="GAD50243.1"/>
    </source>
</evidence>
<sequence length="422" mass="43028">MSVAPPPRVLSPLAFAALFATTLAMAIGNMGLISVMPAAGRELGISDFLIASIFSLSALMWAITSPFWAGRSDRKGRKPHILIGLGGFIFSMLGCGVVVLAGLKGLLIPLVTFVAFLLIRSTYGTFGSASAAAAQAYVADRTEGQQRVRAIAGLGGALNIGTILGPAIAPFLILPYVGLAGPMFVFAVAGIAILLLVALVLPGDQIRREQAATRTSASSSWNIWRNPAVRPFLIYGLAMSSAQAGNTYTLGFLVIDRVGLSPVEAQSSIGIVMVAGAVAGLVAQWGLVGLCGMMPRSLLRWGGALACIGNALIVALPGFLPLVGAFALASFGFGLARPAYTAGASLAVGNGGQGAVAGAVSTIAGASIVVVPAIAVGLYEWMPAAPFIVFAGVMGALLIYALLDPALAEKRGGAMEIVSCER</sequence>
<feature type="transmembrane region" description="Helical" evidence="5">
    <location>
        <begin position="107"/>
        <end position="138"/>
    </location>
</feature>
<feature type="transmembrane region" description="Helical" evidence="5">
    <location>
        <begin position="326"/>
        <end position="348"/>
    </location>
</feature>
<feature type="transmembrane region" description="Helical" evidence="5">
    <location>
        <begin position="48"/>
        <end position="69"/>
    </location>
</feature>
<keyword evidence="4 5" id="KW-0472">Membrane</keyword>
<dbReference type="Proteomes" id="UP000016568">
    <property type="component" value="Unassembled WGS sequence"/>
</dbReference>
<evidence type="ECO:0000256" key="1">
    <source>
        <dbReference type="ARBA" id="ARBA00004141"/>
    </source>
</evidence>
<evidence type="ECO:0000256" key="2">
    <source>
        <dbReference type="ARBA" id="ARBA00022692"/>
    </source>
</evidence>
<dbReference type="PANTHER" id="PTHR23546">
    <property type="entry name" value="TRANSPORT PROTEIN"/>
    <property type="match status" value="1"/>
</dbReference>
<comment type="subcellular location">
    <subcellularLocation>
        <location evidence="1">Membrane</location>
        <topology evidence="1">Multi-pass membrane protein</topology>
    </subcellularLocation>
</comment>
<proteinExistence type="predicted"/>
<dbReference type="InterPro" id="IPR036259">
    <property type="entry name" value="MFS_trans_sf"/>
</dbReference>
<dbReference type="InterPro" id="IPR020846">
    <property type="entry name" value="MFS_dom"/>
</dbReference>
<dbReference type="EMBL" id="BASZ01000008">
    <property type="protein sequence ID" value="GAD50243.1"/>
    <property type="molecule type" value="Genomic_DNA"/>
</dbReference>
<dbReference type="KEGG" id="ntd:EGO55_03060"/>
<keyword evidence="8" id="KW-1185">Reference proteome</keyword>
<dbReference type="InterPro" id="IPR001958">
    <property type="entry name" value="Tet-R_TetA/multi-R_MdtG-like"/>
</dbReference>
<dbReference type="SUPFAM" id="SSF103473">
    <property type="entry name" value="MFS general substrate transporter"/>
    <property type="match status" value="1"/>
</dbReference>
<evidence type="ECO:0000313" key="8">
    <source>
        <dbReference type="Proteomes" id="UP000016568"/>
    </source>
</evidence>
<feature type="transmembrane region" description="Helical" evidence="5">
    <location>
        <begin position="179"/>
        <end position="201"/>
    </location>
</feature>
<feature type="transmembrane region" description="Helical" evidence="5">
    <location>
        <begin position="355"/>
        <end position="378"/>
    </location>
</feature>
<evidence type="ECO:0000256" key="3">
    <source>
        <dbReference type="ARBA" id="ARBA00022989"/>
    </source>
</evidence>
<feature type="transmembrane region" description="Helical" evidence="5">
    <location>
        <begin position="232"/>
        <end position="255"/>
    </location>
</feature>
<keyword evidence="2 5" id="KW-0812">Transmembrane</keyword>
<dbReference type="GO" id="GO:0022857">
    <property type="term" value="F:transmembrane transporter activity"/>
    <property type="evidence" value="ECO:0007669"/>
    <property type="project" value="InterPro"/>
</dbReference>
<feature type="transmembrane region" description="Helical" evidence="5">
    <location>
        <begin position="81"/>
        <end position="101"/>
    </location>
</feature>
<feature type="transmembrane region" description="Helical" evidence="5">
    <location>
        <begin position="267"/>
        <end position="291"/>
    </location>
</feature>
<keyword evidence="3 5" id="KW-1133">Transmembrane helix</keyword>
<evidence type="ECO:0000256" key="5">
    <source>
        <dbReference type="SAM" id="Phobius"/>
    </source>
</evidence>
<comment type="caution">
    <text evidence="7">The sequence shown here is derived from an EMBL/GenBank/DDBJ whole genome shotgun (WGS) entry which is preliminary data.</text>
</comment>
<feature type="domain" description="Major facilitator superfamily (MFS) profile" evidence="6">
    <location>
        <begin position="9"/>
        <end position="409"/>
    </location>
</feature>
<dbReference type="PRINTS" id="PR01035">
    <property type="entry name" value="TCRTETA"/>
</dbReference>
<dbReference type="OrthoDB" id="65739at2"/>
<evidence type="ECO:0000259" key="6">
    <source>
        <dbReference type="PROSITE" id="PS50850"/>
    </source>
</evidence>
<dbReference type="PROSITE" id="PS50850">
    <property type="entry name" value="MFS"/>
    <property type="match status" value="1"/>
</dbReference>
<feature type="transmembrane region" description="Helical" evidence="5">
    <location>
        <begin position="150"/>
        <end position="173"/>
    </location>
</feature>
<dbReference type="PANTHER" id="PTHR23546:SF1">
    <property type="entry name" value="MEMBRANE PROTEIN"/>
    <property type="match status" value="1"/>
</dbReference>
<evidence type="ECO:0000256" key="4">
    <source>
        <dbReference type="ARBA" id="ARBA00023136"/>
    </source>
</evidence>
<protein>
    <submittedName>
        <fullName evidence="7">Putative major facilitator superfamily transporter</fullName>
    </submittedName>
</protein>
<reference evidence="7 8" key="1">
    <citation type="submission" date="2013-09" db="EMBL/GenBank/DDBJ databases">
        <title>Whole genome shotgun sequence of Novosphingobium tardaugens NBRC 16725.</title>
        <authorList>
            <person name="Isaki S."/>
            <person name="Hosoyama A."/>
            <person name="Tsuchikane K."/>
            <person name="Katsumata H."/>
            <person name="Ando Y."/>
            <person name="Yamazaki S."/>
            <person name="Fujita N."/>
        </authorList>
    </citation>
    <scope>NUCLEOTIDE SEQUENCE [LARGE SCALE GENOMIC DNA]</scope>
    <source>
        <strain evidence="7 8">NBRC 16725</strain>
    </source>
</reference>
<dbReference type="Pfam" id="PF07690">
    <property type="entry name" value="MFS_1"/>
    <property type="match status" value="1"/>
</dbReference>
<dbReference type="AlphaFoldDB" id="U3A678"/>
<dbReference type="InterPro" id="IPR011701">
    <property type="entry name" value="MFS"/>
</dbReference>
<dbReference type="GO" id="GO:0016020">
    <property type="term" value="C:membrane"/>
    <property type="evidence" value="ECO:0007669"/>
    <property type="project" value="UniProtKB-SubCell"/>
</dbReference>
<organism evidence="7 8">
    <name type="scientific">Caenibius tardaugens NBRC 16725</name>
    <dbReference type="NCBI Taxonomy" id="1219035"/>
    <lineage>
        <taxon>Bacteria</taxon>
        <taxon>Pseudomonadati</taxon>
        <taxon>Pseudomonadota</taxon>
        <taxon>Alphaproteobacteria</taxon>
        <taxon>Sphingomonadales</taxon>
        <taxon>Erythrobacteraceae</taxon>
        <taxon>Caenibius</taxon>
    </lineage>
</organism>
<name>U3A678_9SPHN</name>